<keyword evidence="3" id="KW-1185">Reference proteome</keyword>
<gene>
    <name evidence="2" type="ORF">B446_31875</name>
</gene>
<feature type="compositionally biased region" description="Low complexity" evidence="1">
    <location>
        <begin position="16"/>
        <end position="27"/>
    </location>
</feature>
<proteinExistence type="predicted"/>
<feature type="region of interest" description="Disordered" evidence="1">
    <location>
        <begin position="41"/>
        <end position="150"/>
    </location>
</feature>
<dbReference type="AlphaFoldDB" id="S5VD73"/>
<feature type="compositionally biased region" description="Polar residues" evidence="1">
    <location>
        <begin position="93"/>
        <end position="106"/>
    </location>
</feature>
<feature type="region of interest" description="Disordered" evidence="1">
    <location>
        <begin position="1"/>
        <end position="27"/>
    </location>
</feature>
<sequence>MGSSRTPARAIAARGPVSAASRPHSAVSAAVAALLVTDQAARVRATRSSGARSSRSAARTGLNTPEQVMRPSSRTITRTSPGTPGRTRAGPTDQQARSTPAVNSTRRLPCRATSGRARREPSRPPRQGTAKARPYCQAAKPSGPSMRTTSSGEVAMIRPLTSAPATFVGAQTRLVGPASYGLHRIPLTGPTPVHPHCLVWDTANAHPGLAALRTRLAGLRPARAGARAWTPDWAVRGVFRPGPP</sequence>
<feature type="compositionally biased region" description="Low complexity" evidence="1">
    <location>
        <begin position="41"/>
        <end position="61"/>
    </location>
</feature>
<reference evidence="2 3" key="2">
    <citation type="journal article" date="2013" name="J. Biotechnol.">
        <title>Complete genome sequence of the kirromycin producer Streptomyces collinus Tu 365 consisting of a linear chromosome and two linear plasmids.</title>
        <authorList>
            <person name="Ruckert C."/>
            <person name="Szczepanowski R."/>
            <person name="Albersmeier A."/>
            <person name="Goesmann A."/>
            <person name="Iftime D."/>
            <person name="Musiol E.M."/>
            <person name="Blin K."/>
            <person name="Wohlleben W."/>
            <person name="Puhler A."/>
            <person name="Kalinowski J."/>
            <person name="Weber T."/>
        </authorList>
    </citation>
    <scope>NUCLEOTIDE SEQUENCE [LARGE SCALE GENOMIC DNA]</scope>
    <source>
        <strain evidence="3">DSM 40733 / Tue 365</strain>
    </source>
</reference>
<name>S5VD73_STRC3</name>
<evidence type="ECO:0000313" key="2">
    <source>
        <dbReference type="EMBL" id="AGS73179.1"/>
    </source>
</evidence>
<evidence type="ECO:0000313" key="3">
    <source>
        <dbReference type="Proteomes" id="UP000015423"/>
    </source>
</evidence>
<dbReference type="Proteomes" id="UP000015423">
    <property type="component" value="Chromosome"/>
</dbReference>
<evidence type="ECO:0000256" key="1">
    <source>
        <dbReference type="SAM" id="MobiDB-lite"/>
    </source>
</evidence>
<accession>S5VD73</accession>
<reference evidence="3" key="1">
    <citation type="submission" date="2012-10" db="EMBL/GenBank/DDBJ databases">
        <title>The complete genome sequence of Streptomyces collinus Tu 365.</title>
        <authorList>
            <person name="Ruckert C."/>
            <person name="Szczepanowski R."/>
            <person name="Goesmann A."/>
            <person name="Pross E.K."/>
            <person name="Musiol E.M."/>
            <person name="Blin K."/>
            <person name="Wohlleben W."/>
            <person name="Puhler A."/>
            <person name="Weber T."/>
            <person name="Kalinowski J."/>
        </authorList>
    </citation>
    <scope>NUCLEOTIDE SEQUENCE [LARGE SCALE GENOMIC DNA]</scope>
    <source>
        <strain evidence="3">DSM 40733 / Tue 365</strain>
    </source>
</reference>
<protein>
    <submittedName>
        <fullName evidence="2">LysR family transcriptional regulator</fullName>
    </submittedName>
</protein>
<dbReference type="PATRIC" id="fig|1214242.5.peg.6532"/>
<dbReference type="STRING" id="1214242.B446_31875"/>
<feature type="compositionally biased region" description="Low complexity" evidence="1">
    <location>
        <begin position="70"/>
        <end position="92"/>
    </location>
</feature>
<dbReference type="HOGENOM" id="CLU_1137494_0_0_11"/>
<dbReference type="eggNOG" id="COG0583">
    <property type="taxonomic scope" value="Bacteria"/>
</dbReference>
<dbReference type="KEGG" id="sci:B446_31875"/>
<organism evidence="2 3">
    <name type="scientific">Streptomyces collinus (strain DSM 40733 / Tue 365)</name>
    <dbReference type="NCBI Taxonomy" id="1214242"/>
    <lineage>
        <taxon>Bacteria</taxon>
        <taxon>Bacillati</taxon>
        <taxon>Actinomycetota</taxon>
        <taxon>Actinomycetes</taxon>
        <taxon>Kitasatosporales</taxon>
        <taxon>Streptomycetaceae</taxon>
        <taxon>Streptomyces</taxon>
    </lineage>
</organism>
<dbReference type="EMBL" id="CP006259">
    <property type="protein sequence ID" value="AGS73179.1"/>
    <property type="molecule type" value="Genomic_DNA"/>
</dbReference>